<dbReference type="SUPFAM" id="SSF53383">
    <property type="entry name" value="PLP-dependent transferases"/>
    <property type="match status" value="1"/>
</dbReference>
<dbReference type="InterPro" id="IPR015421">
    <property type="entry name" value="PyrdxlP-dep_Trfase_major"/>
</dbReference>
<reference evidence="11" key="1">
    <citation type="submission" date="2024-06" db="EMBL/GenBank/DDBJ databases">
        <authorList>
            <person name="Liu X."/>
            <person name="Lenzi L."/>
            <person name="Haldenby T S."/>
            <person name="Uol C."/>
        </authorList>
    </citation>
    <scope>NUCLEOTIDE SEQUENCE</scope>
</reference>
<evidence type="ECO:0000256" key="1">
    <source>
        <dbReference type="ARBA" id="ARBA00001933"/>
    </source>
</evidence>
<keyword evidence="7" id="KW-0408">Iron</keyword>
<sequence length="443" mass="49266">MWRSSLSRLRFLSGLTVRNIRLFCAEAELLVSDTEKQSLENLIRPIYFDAQATTPVDPRVLDAMLPYYVSSFGNPHSRTHSYGWQCEEAVEKARKYVADLINADPREIVFTSGATESNNLAVKGVADFYAPRKKHIIATQTEHKCVLDSCRFLESRGFEVTYLPVQKNGIVDLEVLEKAIRPDTSLVSVMTVNNEIGVRQPIEDIGKLCRNKNVFFHTDAAQAIGKIPLDVSKMNIDLMSISGHKIYGPQGVGALYVRRRPRVRLVAQQSGGGQERGMRSGTLPTALTVGLGAACRIAKEEMEADHERISELSKRLLDGINSQLTHVILNGDPKAHYPGCINLSFAFVEGESLLMALKQIALSSGSACTSASLEPSYVLRAIGAEEDLAHSSIRFGIGRFTTEEEVDFTVREVVRHVKRLREMSPLWEMVSEGIDLKSIKWSQ</sequence>
<evidence type="ECO:0000256" key="2">
    <source>
        <dbReference type="ARBA" id="ARBA00006490"/>
    </source>
</evidence>
<dbReference type="InterPro" id="IPR015422">
    <property type="entry name" value="PyrdxlP-dep_Trfase_small"/>
</dbReference>
<dbReference type="GO" id="GO:0005634">
    <property type="term" value="C:nucleus"/>
    <property type="evidence" value="ECO:0007669"/>
    <property type="project" value="TreeGrafter"/>
</dbReference>
<evidence type="ECO:0000256" key="9">
    <source>
        <dbReference type="RuleBase" id="RU004504"/>
    </source>
</evidence>
<protein>
    <recommendedName>
        <fullName evidence="3">cysteine desulfurase</fullName>
        <ecNumber evidence="3">2.8.1.7</ecNumber>
    </recommendedName>
</protein>
<comment type="caution">
    <text evidence="11">The sequence shown here is derived from an EMBL/GenBank/DDBJ whole genome shotgun (WGS) entry which is preliminary data.</text>
</comment>
<dbReference type="Pfam" id="PF00266">
    <property type="entry name" value="Aminotran_5"/>
    <property type="match status" value="1"/>
</dbReference>
<dbReference type="InterPro" id="IPR000192">
    <property type="entry name" value="Aminotrans_V_dom"/>
</dbReference>
<evidence type="ECO:0000256" key="4">
    <source>
        <dbReference type="ARBA" id="ARBA00022679"/>
    </source>
</evidence>
<dbReference type="InterPro" id="IPR015424">
    <property type="entry name" value="PyrdxlP-dep_Trfase"/>
</dbReference>
<evidence type="ECO:0000313" key="11">
    <source>
        <dbReference type="EMBL" id="CAL5131697.1"/>
    </source>
</evidence>
<evidence type="ECO:0000313" key="12">
    <source>
        <dbReference type="Proteomes" id="UP001497525"/>
    </source>
</evidence>
<name>A0AAV2T2M7_CALDB</name>
<dbReference type="PROSITE" id="PS00595">
    <property type="entry name" value="AA_TRANSFER_CLASS_5"/>
    <property type="match status" value="1"/>
</dbReference>
<evidence type="ECO:0000256" key="6">
    <source>
        <dbReference type="ARBA" id="ARBA00022898"/>
    </source>
</evidence>
<dbReference type="AlphaFoldDB" id="A0AAV2T2M7"/>
<evidence type="ECO:0000256" key="3">
    <source>
        <dbReference type="ARBA" id="ARBA00012239"/>
    </source>
</evidence>
<keyword evidence="5" id="KW-0479">Metal-binding</keyword>
<dbReference type="Proteomes" id="UP001497525">
    <property type="component" value="Unassembled WGS sequence"/>
</dbReference>
<dbReference type="InterPro" id="IPR016454">
    <property type="entry name" value="Cysteine_dSase"/>
</dbReference>
<dbReference type="GO" id="GO:0030170">
    <property type="term" value="F:pyridoxal phosphate binding"/>
    <property type="evidence" value="ECO:0007669"/>
    <property type="project" value="InterPro"/>
</dbReference>
<dbReference type="FunFam" id="3.90.1150.10:FF:000002">
    <property type="entry name" value="Cysteine desulfurase IscS"/>
    <property type="match status" value="1"/>
</dbReference>
<comment type="cofactor">
    <cofactor evidence="1 9">
        <name>pyridoxal 5'-phosphate</name>
        <dbReference type="ChEBI" id="CHEBI:597326"/>
    </cofactor>
</comment>
<keyword evidence="4" id="KW-0808">Transferase</keyword>
<dbReference type="InterPro" id="IPR020578">
    <property type="entry name" value="Aminotrans_V_PyrdxlP_BS"/>
</dbReference>
<comment type="similarity">
    <text evidence="2">Belongs to the class-V pyridoxal-phosphate-dependent aminotransferase family. NifS/IscS subfamily.</text>
</comment>
<dbReference type="Gene3D" id="3.90.1150.10">
    <property type="entry name" value="Aspartate Aminotransferase, domain 1"/>
    <property type="match status" value="1"/>
</dbReference>
<evidence type="ECO:0000259" key="10">
    <source>
        <dbReference type="Pfam" id="PF00266"/>
    </source>
</evidence>
<dbReference type="EMBL" id="CAXLJL010000101">
    <property type="protein sequence ID" value="CAL5131697.1"/>
    <property type="molecule type" value="Genomic_DNA"/>
</dbReference>
<dbReference type="PIRSF" id="PIRSF005572">
    <property type="entry name" value="NifS"/>
    <property type="match status" value="1"/>
</dbReference>
<feature type="domain" description="Aminotransferase class V" evidence="10">
    <location>
        <begin position="46"/>
        <end position="407"/>
    </location>
</feature>
<dbReference type="PANTHER" id="PTHR11601:SF34">
    <property type="entry name" value="CYSTEINE DESULFURASE"/>
    <property type="match status" value="1"/>
</dbReference>
<dbReference type="Gene3D" id="3.40.640.10">
    <property type="entry name" value="Type I PLP-dependent aspartate aminotransferase-like (Major domain)"/>
    <property type="match status" value="1"/>
</dbReference>
<organism evidence="11 12">
    <name type="scientific">Calicophoron daubneyi</name>
    <name type="common">Rumen fluke</name>
    <name type="synonym">Paramphistomum daubneyi</name>
    <dbReference type="NCBI Taxonomy" id="300641"/>
    <lineage>
        <taxon>Eukaryota</taxon>
        <taxon>Metazoa</taxon>
        <taxon>Spiralia</taxon>
        <taxon>Lophotrochozoa</taxon>
        <taxon>Platyhelminthes</taxon>
        <taxon>Trematoda</taxon>
        <taxon>Digenea</taxon>
        <taxon>Plagiorchiida</taxon>
        <taxon>Pronocephalata</taxon>
        <taxon>Paramphistomoidea</taxon>
        <taxon>Paramphistomidae</taxon>
        <taxon>Calicophoron</taxon>
    </lineage>
</organism>
<evidence type="ECO:0000256" key="5">
    <source>
        <dbReference type="ARBA" id="ARBA00022723"/>
    </source>
</evidence>
<keyword evidence="8" id="KW-0411">Iron-sulfur</keyword>
<proteinExistence type="inferred from homology"/>
<dbReference type="InterPro" id="IPR010240">
    <property type="entry name" value="Cys_deSase_IscS"/>
</dbReference>
<accession>A0AAV2T2M7</accession>
<dbReference type="GO" id="GO:0051536">
    <property type="term" value="F:iron-sulfur cluster binding"/>
    <property type="evidence" value="ECO:0007669"/>
    <property type="project" value="UniProtKB-KW"/>
</dbReference>
<dbReference type="NCBIfam" id="NF010611">
    <property type="entry name" value="PRK14012.1"/>
    <property type="match status" value="1"/>
</dbReference>
<gene>
    <name evidence="11" type="ORF">CDAUBV1_LOCUS4206</name>
</gene>
<dbReference type="EC" id="2.8.1.7" evidence="3"/>
<evidence type="ECO:0000256" key="7">
    <source>
        <dbReference type="ARBA" id="ARBA00023004"/>
    </source>
</evidence>
<dbReference type="GO" id="GO:0046872">
    <property type="term" value="F:metal ion binding"/>
    <property type="evidence" value="ECO:0007669"/>
    <property type="project" value="UniProtKB-KW"/>
</dbReference>
<evidence type="ECO:0000256" key="8">
    <source>
        <dbReference type="ARBA" id="ARBA00023014"/>
    </source>
</evidence>
<dbReference type="FunFam" id="3.40.640.10:FF:000003">
    <property type="entry name" value="Cysteine desulfurase IscS"/>
    <property type="match status" value="1"/>
</dbReference>
<keyword evidence="6" id="KW-0663">Pyridoxal phosphate</keyword>
<dbReference type="GO" id="GO:0031071">
    <property type="term" value="F:cysteine desulfurase activity"/>
    <property type="evidence" value="ECO:0007669"/>
    <property type="project" value="UniProtKB-EC"/>
</dbReference>
<dbReference type="PANTHER" id="PTHR11601">
    <property type="entry name" value="CYSTEINE DESULFURYLASE FAMILY MEMBER"/>
    <property type="match status" value="1"/>
</dbReference>
<dbReference type="GO" id="GO:0099128">
    <property type="term" value="C:mitochondrial [2Fe-2S] assembly complex"/>
    <property type="evidence" value="ECO:0007669"/>
    <property type="project" value="UniProtKB-ARBA"/>
</dbReference>
<dbReference type="NCBIfam" id="TIGR02006">
    <property type="entry name" value="IscS"/>
    <property type="match status" value="1"/>
</dbReference>
<dbReference type="GO" id="GO:0044571">
    <property type="term" value="P:[2Fe-2S] cluster assembly"/>
    <property type="evidence" value="ECO:0007669"/>
    <property type="project" value="InterPro"/>
</dbReference>
<dbReference type="HAMAP" id="MF_00331">
    <property type="entry name" value="Cys_desulf_IscS"/>
    <property type="match status" value="1"/>
</dbReference>